<comment type="caution">
    <text evidence="2">The sequence shown here is derived from an EMBL/GenBank/DDBJ whole genome shotgun (WGS) entry which is preliminary data.</text>
</comment>
<keyword evidence="1" id="KW-0472">Membrane</keyword>
<feature type="transmembrane region" description="Helical" evidence="1">
    <location>
        <begin position="17"/>
        <end position="41"/>
    </location>
</feature>
<keyword evidence="1" id="KW-1133">Transmembrane helix</keyword>
<proteinExistence type="predicted"/>
<keyword evidence="1" id="KW-0812">Transmembrane</keyword>
<dbReference type="AlphaFoldDB" id="A0A841TGT1"/>
<protein>
    <submittedName>
        <fullName evidence="2">Uncharacterized protein</fullName>
    </submittedName>
</protein>
<name>A0A841TGT1_9BACL</name>
<evidence type="ECO:0000313" key="3">
    <source>
        <dbReference type="Proteomes" id="UP000574133"/>
    </source>
</evidence>
<reference evidence="2 3" key="1">
    <citation type="submission" date="2020-08" db="EMBL/GenBank/DDBJ databases">
        <title>Cohnella phylogeny.</title>
        <authorList>
            <person name="Dunlap C."/>
        </authorList>
    </citation>
    <scope>NUCLEOTIDE SEQUENCE [LARGE SCALE GENOMIC DNA]</scope>
    <source>
        <strain evidence="2 3">DSM 103658</strain>
    </source>
</reference>
<gene>
    <name evidence="2" type="ORF">H4Q31_10020</name>
</gene>
<sequence length="62" mass="7691">MIFYHSWLYRSILNTEWFMWTMVYLVLGGNLLAPIVAWFYAVMRRRRKTKRETHARMPHRTS</sequence>
<keyword evidence="3" id="KW-1185">Reference proteome</keyword>
<evidence type="ECO:0000256" key="1">
    <source>
        <dbReference type="SAM" id="Phobius"/>
    </source>
</evidence>
<dbReference type="EMBL" id="JACJVN010000034">
    <property type="protein sequence ID" value="MBB6677661.1"/>
    <property type="molecule type" value="Genomic_DNA"/>
</dbReference>
<accession>A0A841TGT1</accession>
<evidence type="ECO:0000313" key="2">
    <source>
        <dbReference type="EMBL" id="MBB6677661.1"/>
    </source>
</evidence>
<organism evidence="2 3">
    <name type="scientific">Cohnella lubricantis</name>
    <dbReference type="NCBI Taxonomy" id="2163172"/>
    <lineage>
        <taxon>Bacteria</taxon>
        <taxon>Bacillati</taxon>
        <taxon>Bacillota</taxon>
        <taxon>Bacilli</taxon>
        <taxon>Bacillales</taxon>
        <taxon>Paenibacillaceae</taxon>
        <taxon>Cohnella</taxon>
    </lineage>
</organism>
<dbReference type="Proteomes" id="UP000574133">
    <property type="component" value="Unassembled WGS sequence"/>
</dbReference>
<dbReference type="RefSeq" id="WP_185178942.1">
    <property type="nucleotide sequence ID" value="NZ_CBCSEP010000007.1"/>
</dbReference>